<keyword evidence="5" id="KW-1185">Reference proteome</keyword>
<dbReference type="CDD" id="cd04301">
    <property type="entry name" value="NAT_SF"/>
    <property type="match status" value="1"/>
</dbReference>
<name>A0A6N7X669_9FIRM</name>
<dbReference type="InterPro" id="IPR016181">
    <property type="entry name" value="Acyl_CoA_acyltransferase"/>
</dbReference>
<dbReference type="SUPFAM" id="SSF55729">
    <property type="entry name" value="Acyl-CoA N-acyltransferases (Nat)"/>
    <property type="match status" value="1"/>
</dbReference>
<dbReference type="GO" id="GO:0016747">
    <property type="term" value="F:acyltransferase activity, transferring groups other than amino-acyl groups"/>
    <property type="evidence" value="ECO:0007669"/>
    <property type="project" value="InterPro"/>
</dbReference>
<dbReference type="PROSITE" id="PS51186">
    <property type="entry name" value="GNAT"/>
    <property type="match status" value="1"/>
</dbReference>
<dbReference type="PANTHER" id="PTHR43877:SF2">
    <property type="entry name" value="AMINOALKYLPHOSPHONATE N-ACETYLTRANSFERASE-RELATED"/>
    <property type="match status" value="1"/>
</dbReference>
<evidence type="ECO:0000256" key="2">
    <source>
        <dbReference type="ARBA" id="ARBA00023315"/>
    </source>
</evidence>
<dbReference type="RefSeq" id="WP_154554584.1">
    <property type="nucleotide sequence ID" value="NZ_VUNA01000012.1"/>
</dbReference>
<dbReference type="InterPro" id="IPR000182">
    <property type="entry name" value="GNAT_dom"/>
</dbReference>
<organism evidence="4 5">
    <name type="scientific">Mogibacterium kristiansenii</name>
    <dbReference type="NCBI Taxonomy" id="2606708"/>
    <lineage>
        <taxon>Bacteria</taxon>
        <taxon>Bacillati</taxon>
        <taxon>Bacillota</taxon>
        <taxon>Clostridia</taxon>
        <taxon>Peptostreptococcales</taxon>
        <taxon>Anaerovoracaceae</taxon>
        <taxon>Mogibacterium</taxon>
    </lineage>
</organism>
<dbReference type="Gene3D" id="3.40.630.30">
    <property type="match status" value="1"/>
</dbReference>
<evidence type="ECO:0000259" key="3">
    <source>
        <dbReference type="PROSITE" id="PS51186"/>
    </source>
</evidence>
<gene>
    <name evidence="4" type="ORF">FYJ65_06715</name>
</gene>
<evidence type="ECO:0000313" key="4">
    <source>
        <dbReference type="EMBL" id="MST71022.1"/>
    </source>
</evidence>
<sequence length="178" mass="20203">MSIEIRPAKASDMELCAALYKEIYNTVYQGIVDSRLITSINQEDTVQRMRGDWLQPGGEFWIAEEVSEAGEHTFLGFTSGFPSPEVLGAFWLEKLFLTEAARGKGLGRKLIEHMGRCAKNQGYGQMVIDVFKGNDNAEQMYRHLGAELISEEYPEEINLFPIKAKLLSWDDLSIFEEE</sequence>
<dbReference type="Proteomes" id="UP000469424">
    <property type="component" value="Unassembled WGS sequence"/>
</dbReference>
<dbReference type="EMBL" id="VUNA01000012">
    <property type="protein sequence ID" value="MST71022.1"/>
    <property type="molecule type" value="Genomic_DNA"/>
</dbReference>
<dbReference type="Pfam" id="PF00583">
    <property type="entry name" value="Acetyltransf_1"/>
    <property type="match status" value="1"/>
</dbReference>
<comment type="caution">
    <text evidence="4">The sequence shown here is derived from an EMBL/GenBank/DDBJ whole genome shotgun (WGS) entry which is preliminary data.</text>
</comment>
<evidence type="ECO:0000256" key="1">
    <source>
        <dbReference type="ARBA" id="ARBA00022679"/>
    </source>
</evidence>
<reference evidence="4 5" key="1">
    <citation type="submission" date="2019-08" db="EMBL/GenBank/DDBJ databases">
        <title>In-depth cultivation of the pig gut microbiome towards novel bacterial diversity and tailored functional studies.</title>
        <authorList>
            <person name="Wylensek D."/>
            <person name="Hitch T.C.A."/>
            <person name="Clavel T."/>
        </authorList>
    </citation>
    <scope>NUCLEOTIDE SEQUENCE [LARGE SCALE GENOMIC DNA]</scope>
    <source>
        <strain evidence="4 5">WCA-MUC-591-APC-4B</strain>
    </source>
</reference>
<keyword evidence="1 4" id="KW-0808">Transferase</keyword>
<feature type="domain" description="N-acetyltransferase" evidence="3">
    <location>
        <begin position="3"/>
        <end position="168"/>
    </location>
</feature>
<protein>
    <submittedName>
        <fullName evidence="4">GNAT family N-acetyltransferase</fullName>
    </submittedName>
</protein>
<dbReference type="AlphaFoldDB" id="A0A6N7X669"/>
<dbReference type="InterPro" id="IPR050832">
    <property type="entry name" value="Bact_Acetyltransf"/>
</dbReference>
<proteinExistence type="predicted"/>
<accession>A0A6N7X669</accession>
<dbReference type="PANTHER" id="PTHR43877">
    <property type="entry name" value="AMINOALKYLPHOSPHONATE N-ACETYLTRANSFERASE-RELATED-RELATED"/>
    <property type="match status" value="1"/>
</dbReference>
<keyword evidence="2" id="KW-0012">Acyltransferase</keyword>
<evidence type="ECO:0000313" key="5">
    <source>
        <dbReference type="Proteomes" id="UP000469424"/>
    </source>
</evidence>